<feature type="compositionally biased region" description="Basic and acidic residues" evidence="1">
    <location>
        <begin position="284"/>
        <end position="296"/>
    </location>
</feature>
<proteinExistence type="predicted"/>
<reference evidence="2 3" key="1">
    <citation type="submission" date="2023-08" db="EMBL/GenBank/DDBJ databases">
        <title>Black Yeasts Isolated from many extreme environments.</title>
        <authorList>
            <person name="Coleine C."/>
            <person name="Stajich J.E."/>
            <person name="Selbmann L."/>
        </authorList>
    </citation>
    <scope>NUCLEOTIDE SEQUENCE [LARGE SCALE GENOMIC DNA]</scope>
    <source>
        <strain evidence="2 3">CCFEE 536</strain>
    </source>
</reference>
<dbReference type="EMBL" id="JAVRRA010024618">
    <property type="protein sequence ID" value="KAK5132124.1"/>
    <property type="molecule type" value="Genomic_DNA"/>
</dbReference>
<feature type="region of interest" description="Disordered" evidence="1">
    <location>
        <begin position="255"/>
        <end position="298"/>
    </location>
</feature>
<gene>
    <name evidence="2" type="ORF">LTR16_000003</name>
</gene>
<organism evidence="2 3">
    <name type="scientific">Cryomyces antarcticus</name>
    <dbReference type="NCBI Taxonomy" id="329879"/>
    <lineage>
        <taxon>Eukaryota</taxon>
        <taxon>Fungi</taxon>
        <taxon>Dikarya</taxon>
        <taxon>Ascomycota</taxon>
        <taxon>Pezizomycotina</taxon>
        <taxon>Dothideomycetes</taxon>
        <taxon>Dothideomycetes incertae sedis</taxon>
        <taxon>Cryomyces</taxon>
    </lineage>
</organism>
<dbReference type="Proteomes" id="UP001357485">
    <property type="component" value="Unassembled WGS sequence"/>
</dbReference>
<name>A0ABR0KUX8_9PEZI</name>
<feature type="compositionally biased region" description="Polar residues" evidence="1">
    <location>
        <begin position="265"/>
        <end position="282"/>
    </location>
</feature>
<evidence type="ECO:0000313" key="3">
    <source>
        <dbReference type="Proteomes" id="UP001357485"/>
    </source>
</evidence>
<evidence type="ECO:0000256" key="1">
    <source>
        <dbReference type="SAM" id="MobiDB-lite"/>
    </source>
</evidence>
<evidence type="ECO:0000313" key="2">
    <source>
        <dbReference type="EMBL" id="KAK5132124.1"/>
    </source>
</evidence>
<sequence length="334" mass="36720">MDPRWPKKYSDPDFDPSKLTRKQLQDLVLLLGDEMVHPGSRASKPTLVQWFYKVRPIMEKGLPSEHQEWLELMKCHRESTLSRPAGQKTVPATAAANTASTSKSASFIDLTEDYREPAPSRSDSQKTIRTSASARTASTSKPVLLQSPVSYQRNGDVGHRGSNESKASAAPAAAGAQIAGPTTSWRPLDSYAPARRNTTGGVLANSDRVLGINVLSRHQIAANSLPMGRDISLSGTLTTAHRTLWRPLYTPDNPTVKYAEDPSKDINSPQKANSNTQVTASAAESRKRPHSVDHTPWKWTAEPVPAGLLKRLGLADMITDENAEAERRRKRMRL</sequence>
<feature type="compositionally biased region" description="Basic and acidic residues" evidence="1">
    <location>
        <begin position="114"/>
        <end position="126"/>
    </location>
</feature>
<protein>
    <submittedName>
        <fullName evidence="2">Uncharacterized protein</fullName>
    </submittedName>
</protein>
<comment type="caution">
    <text evidence="2">The sequence shown here is derived from an EMBL/GenBank/DDBJ whole genome shotgun (WGS) entry which is preliminary data.</text>
</comment>
<feature type="region of interest" description="Disordered" evidence="1">
    <location>
        <begin position="81"/>
        <end position="102"/>
    </location>
</feature>
<keyword evidence="3" id="KW-1185">Reference proteome</keyword>
<feature type="region of interest" description="Disordered" evidence="1">
    <location>
        <begin position="114"/>
        <end position="192"/>
    </location>
</feature>
<feature type="compositionally biased region" description="Low complexity" evidence="1">
    <location>
        <begin position="92"/>
        <end position="102"/>
    </location>
</feature>
<feature type="compositionally biased region" description="Low complexity" evidence="1">
    <location>
        <begin position="129"/>
        <end position="140"/>
    </location>
</feature>
<accession>A0ABR0KUX8</accession>
<feature type="compositionally biased region" description="Low complexity" evidence="1">
    <location>
        <begin position="167"/>
        <end position="179"/>
    </location>
</feature>